<gene>
    <name evidence="1" type="primary">AVEN_7825_1</name>
    <name evidence="1" type="ORF">NPIL_400731</name>
</gene>
<evidence type="ECO:0000313" key="2">
    <source>
        <dbReference type="Proteomes" id="UP000887013"/>
    </source>
</evidence>
<evidence type="ECO:0000313" key="1">
    <source>
        <dbReference type="EMBL" id="GFT28933.1"/>
    </source>
</evidence>
<dbReference type="AlphaFoldDB" id="A0A8X6NQX2"/>
<dbReference type="EMBL" id="BMAW01107358">
    <property type="protein sequence ID" value="GFT28933.1"/>
    <property type="molecule type" value="Genomic_DNA"/>
</dbReference>
<comment type="caution">
    <text evidence="1">The sequence shown here is derived from an EMBL/GenBank/DDBJ whole genome shotgun (WGS) entry which is preliminary data.</text>
</comment>
<reference evidence="1" key="1">
    <citation type="submission" date="2020-08" db="EMBL/GenBank/DDBJ databases">
        <title>Multicomponent nature underlies the extraordinary mechanical properties of spider dragline silk.</title>
        <authorList>
            <person name="Kono N."/>
            <person name="Nakamura H."/>
            <person name="Mori M."/>
            <person name="Yoshida Y."/>
            <person name="Ohtoshi R."/>
            <person name="Malay A.D."/>
            <person name="Moran D.A.P."/>
            <person name="Tomita M."/>
            <person name="Numata K."/>
            <person name="Arakawa K."/>
        </authorList>
    </citation>
    <scope>NUCLEOTIDE SEQUENCE</scope>
</reference>
<accession>A0A8X6NQX2</accession>
<proteinExistence type="predicted"/>
<name>A0A8X6NQX2_NEPPI</name>
<organism evidence="1 2">
    <name type="scientific">Nephila pilipes</name>
    <name type="common">Giant wood spider</name>
    <name type="synonym">Nephila maculata</name>
    <dbReference type="NCBI Taxonomy" id="299642"/>
    <lineage>
        <taxon>Eukaryota</taxon>
        <taxon>Metazoa</taxon>
        <taxon>Ecdysozoa</taxon>
        <taxon>Arthropoda</taxon>
        <taxon>Chelicerata</taxon>
        <taxon>Arachnida</taxon>
        <taxon>Araneae</taxon>
        <taxon>Araneomorphae</taxon>
        <taxon>Entelegynae</taxon>
        <taxon>Araneoidea</taxon>
        <taxon>Nephilidae</taxon>
        <taxon>Nephila</taxon>
    </lineage>
</organism>
<keyword evidence="2" id="KW-1185">Reference proteome</keyword>
<protein>
    <submittedName>
        <fullName evidence="1">Uncharacterized protein</fullName>
    </submittedName>
</protein>
<dbReference type="Proteomes" id="UP000887013">
    <property type="component" value="Unassembled WGS sequence"/>
</dbReference>
<sequence length="108" mass="12459">MSLNNLKKSDLKLLAEKLKGTVPDNSKIFVLKNIIEKSEIFQTDQAFSVENKSIVKEQKAKANFEQSRLEGLKKIKLAQLEKEIELQKFKKQSLPNEQTNTQLRIETN</sequence>